<reference evidence="2 3" key="1">
    <citation type="submission" date="2017-03" db="EMBL/GenBank/DDBJ databases">
        <title>An alternative strategy for trypanosome survival in the mammalian bloodstream revealed through genome and transcriptome analysis of the ubiquitous bovine parasite Trypanosoma (Megatrypanum) theileri.</title>
        <authorList>
            <person name="Kelly S."/>
            <person name="Ivens A."/>
            <person name="Mott A."/>
            <person name="O'Neill E."/>
            <person name="Emms D."/>
            <person name="Macleod O."/>
            <person name="Voorheis P."/>
            <person name="Matthews J."/>
            <person name="Matthews K."/>
            <person name="Carrington M."/>
        </authorList>
    </citation>
    <scope>NUCLEOTIDE SEQUENCE [LARGE SCALE GENOMIC DNA]</scope>
    <source>
        <strain evidence="2">Edinburgh</strain>
    </source>
</reference>
<evidence type="ECO:0000313" key="2">
    <source>
        <dbReference type="EMBL" id="ORC85023.1"/>
    </source>
</evidence>
<evidence type="ECO:0000313" key="3">
    <source>
        <dbReference type="Proteomes" id="UP000192257"/>
    </source>
</evidence>
<organism evidence="2 3">
    <name type="scientific">Trypanosoma theileri</name>
    <dbReference type="NCBI Taxonomy" id="67003"/>
    <lineage>
        <taxon>Eukaryota</taxon>
        <taxon>Discoba</taxon>
        <taxon>Euglenozoa</taxon>
        <taxon>Kinetoplastea</taxon>
        <taxon>Metakinetoplastina</taxon>
        <taxon>Trypanosomatida</taxon>
        <taxon>Trypanosomatidae</taxon>
        <taxon>Trypanosoma</taxon>
    </lineage>
</organism>
<proteinExistence type="predicted"/>
<dbReference type="VEuPathDB" id="TriTrypDB:TM35_000391970"/>
<gene>
    <name evidence="2" type="ORF">TM35_000391970</name>
</gene>
<protein>
    <submittedName>
        <fullName evidence="2">Uncharacterized protein</fullName>
    </submittedName>
</protein>
<accession>A0A1X0NKN0</accession>
<comment type="caution">
    <text evidence="2">The sequence shown here is derived from an EMBL/GenBank/DDBJ whole genome shotgun (WGS) entry which is preliminary data.</text>
</comment>
<dbReference type="Proteomes" id="UP000192257">
    <property type="component" value="Unassembled WGS sequence"/>
</dbReference>
<feature type="region of interest" description="Disordered" evidence="1">
    <location>
        <begin position="72"/>
        <end position="100"/>
    </location>
</feature>
<keyword evidence="3" id="KW-1185">Reference proteome</keyword>
<evidence type="ECO:0000256" key="1">
    <source>
        <dbReference type="SAM" id="MobiDB-lite"/>
    </source>
</evidence>
<dbReference type="EMBL" id="NBCO01000039">
    <property type="protein sequence ID" value="ORC85023.1"/>
    <property type="molecule type" value="Genomic_DNA"/>
</dbReference>
<sequence length="100" mass="11361">MYMKSYYPIHYTSISPSLNNCPISSLLLLFHTPLGCPMHFLFCCRLIVIPQFQILSPTTAVYTPIRMNTTQPHHFHSKPETMPQTEGPIANTNGNTIHSE</sequence>
<dbReference type="GeneID" id="39989493"/>
<dbReference type="RefSeq" id="XP_028879089.1">
    <property type="nucleotide sequence ID" value="XM_029029713.1"/>
</dbReference>
<name>A0A1X0NKN0_9TRYP</name>
<feature type="compositionally biased region" description="Polar residues" evidence="1">
    <location>
        <begin position="90"/>
        <end position="100"/>
    </location>
</feature>
<dbReference type="AlphaFoldDB" id="A0A1X0NKN0"/>